<evidence type="ECO:0008006" key="10">
    <source>
        <dbReference type="Google" id="ProtNLM"/>
    </source>
</evidence>
<organism evidence="8 9">
    <name type="scientific">Neptunitalea lumnitzerae</name>
    <dbReference type="NCBI Taxonomy" id="2965509"/>
    <lineage>
        <taxon>Bacteria</taxon>
        <taxon>Pseudomonadati</taxon>
        <taxon>Bacteroidota</taxon>
        <taxon>Flavobacteriia</taxon>
        <taxon>Flavobacteriales</taxon>
        <taxon>Flavobacteriaceae</taxon>
        <taxon>Neptunitalea</taxon>
    </lineage>
</organism>
<gene>
    <name evidence="8" type="ORF">Y10_27710</name>
</gene>
<dbReference type="InterPro" id="IPR044925">
    <property type="entry name" value="His-Me_finger_sf"/>
</dbReference>
<name>A0ABQ5MM06_9FLAO</name>
<feature type="signal peptide" evidence="5">
    <location>
        <begin position="1"/>
        <end position="22"/>
    </location>
</feature>
<dbReference type="PROSITE" id="PS50853">
    <property type="entry name" value="FN3"/>
    <property type="match status" value="1"/>
</dbReference>
<evidence type="ECO:0000256" key="5">
    <source>
        <dbReference type="SAM" id="SignalP"/>
    </source>
</evidence>
<dbReference type="SUPFAM" id="SSF49265">
    <property type="entry name" value="Fibronectin type III"/>
    <property type="match status" value="1"/>
</dbReference>
<dbReference type="InterPro" id="IPR007346">
    <property type="entry name" value="Endonuclease-I"/>
</dbReference>
<evidence type="ECO:0000313" key="8">
    <source>
        <dbReference type="EMBL" id="GLB50403.1"/>
    </source>
</evidence>
<dbReference type="InterPro" id="IPR026444">
    <property type="entry name" value="Secre_tail"/>
</dbReference>
<dbReference type="InterPro" id="IPR001322">
    <property type="entry name" value="Lamin_tail_dom"/>
</dbReference>
<comment type="caution">
    <text evidence="8">The sequence shown here is derived from an EMBL/GenBank/DDBJ whole genome shotgun (WGS) entry which is preliminary data.</text>
</comment>
<evidence type="ECO:0000256" key="2">
    <source>
        <dbReference type="ARBA" id="ARBA00022722"/>
    </source>
</evidence>
<evidence type="ECO:0000256" key="3">
    <source>
        <dbReference type="ARBA" id="ARBA00022729"/>
    </source>
</evidence>
<dbReference type="InterPro" id="IPR003961">
    <property type="entry name" value="FN3_dom"/>
</dbReference>
<sequence length="639" mass="69440">MQMNKKLLFLSTLLLATVTGYAQIPTGYYDTATGLTGYTLKTQLKKIIDDVNDSDITTEYLHNDQGYNAMDSFISMYDLDTYYENDNSILDPYSENPNGTDPYNYTPTSDECGNYNSEGDCYNKEHVIPQSVFSQASPMRGDAHHLLPTDGRVNGFRSNYPFGIVNDNNLVSQSGISNPTQNGSKLGGNLNSGVSAGYTGTVFEPIDEFKGDIARIYFYFITRYEDQVSNWSSYDMFNGSSDQVLDEPFLSILLAWNAQDPVSQKEIDRNNNIYNYQGNRNPFIDHPEYINEIWGGGSTTDTTPPSTPVISAVNQQAGPTLQVTWGAATDNVGVTAYEVYMDGTYVGTTSNTYYTTALVSYETVYCFNVYAVDAAGNTSNASTQVCFMTTADNGTTASELLFTEYIEGSGSNKALEIGNFTGTAVSLDDYSIQLSANGNAGWTASYNFPSGASIAHGDVYVIGNGGLTVCTSETDDLNNAITGFNGNDAIGLFKNGALIDIIGELGNSSNFAQNTTLVRNESISYPNTTYTPSEWNTFASNTCFLGSHTMVFLGTDAVALDKASISLYPNPVHGTVVNFDIPQNITVTQIDFYSVLGKNVLSVQSIRNHQVSIANLSKGIYLVQLQTSAGAVTKKLVIK</sequence>
<evidence type="ECO:0000256" key="1">
    <source>
        <dbReference type="ARBA" id="ARBA00006429"/>
    </source>
</evidence>
<feature type="chain" id="PRO_5046459439" description="Endonuclease I" evidence="5">
    <location>
        <begin position="23"/>
        <end position="639"/>
    </location>
</feature>
<keyword evidence="3 5" id="KW-0732">Signal</keyword>
<dbReference type="Pfam" id="PF00932">
    <property type="entry name" value="LTD"/>
    <property type="match status" value="1"/>
</dbReference>
<dbReference type="Gene3D" id="2.60.40.10">
    <property type="entry name" value="Immunoglobulins"/>
    <property type="match status" value="1"/>
</dbReference>
<proteinExistence type="inferred from homology"/>
<protein>
    <recommendedName>
        <fullName evidence="10">Endonuclease I</fullName>
    </recommendedName>
</protein>
<keyword evidence="4" id="KW-0378">Hydrolase</keyword>
<dbReference type="SUPFAM" id="SSF54060">
    <property type="entry name" value="His-Me finger endonucleases"/>
    <property type="match status" value="1"/>
</dbReference>
<evidence type="ECO:0000313" key="9">
    <source>
        <dbReference type="Proteomes" id="UP001143543"/>
    </source>
</evidence>
<dbReference type="InterPro" id="IPR013783">
    <property type="entry name" value="Ig-like_fold"/>
</dbReference>
<dbReference type="NCBIfam" id="TIGR04183">
    <property type="entry name" value="Por_Secre_tail"/>
    <property type="match status" value="1"/>
</dbReference>
<evidence type="ECO:0000259" key="7">
    <source>
        <dbReference type="PROSITE" id="PS51841"/>
    </source>
</evidence>
<feature type="domain" description="Fibronectin type-III" evidence="6">
    <location>
        <begin position="304"/>
        <end position="392"/>
    </location>
</feature>
<dbReference type="Proteomes" id="UP001143543">
    <property type="component" value="Unassembled WGS sequence"/>
</dbReference>
<dbReference type="Pfam" id="PF04231">
    <property type="entry name" value="Endonuclease_1"/>
    <property type="match status" value="1"/>
</dbReference>
<accession>A0ABQ5MM06</accession>
<feature type="domain" description="LTD" evidence="7">
    <location>
        <begin position="389"/>
        <end position="532"/>
    </location>
</feature>
<evidence type="ECO:0000259" key="6">
    <source>
        <dbReference type="PROSITE" id="PS50853"/>
    </source>
</evidence>
<keyword evidence="2" id="KW-0540">Nuclease</keyword>
<dbReference type="PANTHER" id="PTHR33607:SF2">
    <property type="entry name" value="ENDONUCLEASE-1"/>
    <property type="match status" value="1"/>
</dbReference>
<evidence type="ECO:0000256" key="4">
    <source>
        <dbReference type="ARBA" id="ARBA00022801"/>
    </source>
</evidence>
<keyword evidence="9" id="KW-1185">Reference proteome</keyword>
<comment type="similarity">
    <text evidence="1">Belongs to the EndA/NucM nuclease family.</text>
</comment>
<dbReference type="PANTHER" id="PTHR33607">
    <property type="entry name" value="ENDONUCLEASE-1"/>
    <property type="match status" value="1"/>
</dbReference>
<dbReference type="Pfam" id="PF18962">
    <property type="entry name" value="Por_Secre_tail"/>
    <property type="match status" value="1"/>
</dbReference>
<dbReference type="InterPro" id="IPR036116">
    <property type="entry name" value="FN3_sf"/>
</dbReference>
<dbReference type="EMBL" id="BRVO01000003">
    <property type="protein sequence ID" value="GLB50403.1"/>
    <property type="molecule type" value="Genomic_DNA"/>
</dbReference>
<dbReference type="PROSITE" id="PS51841">
    <property type="entry name" value="LTD"/>
    <property type="match status" value="1"/>
</dbReference>
<reference evidence="8" key="1">
    <citation type="submission" date="2022-07" db="EMBL/GenBank/DDBJ databases">
        <title>Taxonomy of Novel Oxalotrophic and Methylotrophic Bacteria.</title>
        <authorList>
            <person name="Sahin N."/>
            <person name="Tani A."/>
        </authorList>
    </citation>
    <scope>NUCLEOTIDE SEQUENCE</scope>
    <source>
        <strain evidence="8">Y10</strain>
    </source>
</reference>